<dbReference type="SUPFAM" id="SSF48403">
    <property type="entry name" value="Ankyrin repeat"/>
    <property type="match status" value="1"/>
</dbReference>
<evidence type="ECO:0000256" key="1">
    <source>
        <dbReference type="ARBA" id="ARBA00022737"/>
    </source>
</evidence>
<dbReference type="PANTHER" id="PTHR24189">
    <property type="entry name" value="MYOTROPHIN"/>
    <property type="match status" value="1"/>
</dbReference>
<sequence>MGNNASLHEACRTGDVAGLEALLASAETANVEKVDEYGRTALLVAAGSDPDVKVPSPTPQDSEMDSIKAAATSLMQEKKKIAVEMIRMLVEKEANLDHRDEKGWTALHHACQAQNDMAIVYLLQLGAMPTRDSLGLLPQDFLLHNGYPDSIQHAEDLHEVLSRVTEPTIYKMSLLSLRSSGIAEIRLGAHLEKGSVVTVEFDIPENHSPKDYVQLLVYNEEGDTNLEVGPTQLVPAGTHGQVAFKCDYGSPPCIYRFVYVKCDINAISRVVVASGCTASVQTSVGEVFQYELYLYDRVVEVESVTEYEFFDQPTIALKRIGLVQGSPDDIDWIDVLPENHIVAVNDVVIAGMSFEAAIRQLQMNNGTKCTKLLMQNSVAIGDFIHEKILGVGVIGKYASLQPVDVPDEQSPLPAVVDRTPELSLPLIKPSSDSIASDGDFYDALSPTSAGLQPPASPLNGVSTTPTVPNTMQLVPPEPSVGSVSS</sequence>
<reference evidence="4 5" key="1">
    <citation type="journal article" date="2014" name="Genome Biol. Evol.">
        <title>The secreted proteins of Achlya hypogyna and Thraustotheca clavata identify the ancestral oomycete secretome and reveal gene acquisitions by horizontal gene transfer.</title>
        <authorList>
            <person name="Misner I."/>
            <person name="Blouin N."/>
            <person name="Leonard G."/>
            <person name="Richards T.A."/>
            <person name="Lane C.E."/>
        </authorList>
    </citation>
    <scope>NUCLEOTIDE SEQUENCE [LARGE SCALE GENOMIC DNA]</scope>
    <source>
        <strain evidence="4 5">ATCC 48635</strain>
    </source>
</reference>
<feature type="compositionally biased region" description="Polar residues" evidence="3">
    <location>
        <begin position="459"/>
        <end position="472"/>
    </location>
</feature>
<dbReference type="Gene3D" id="1.25.40.20">
    <property type="entry name" value="Ankyrin repeat-containing domain"/>
    <property type="match status" value="1"/>
</dbReference>
<protein>
    <submittedName>
        <fullName evidence="4">Uncharacterized protein</fullName>
    </submittedName>
</protein>
<accession>A0A1V9ZS84</accession>
<name>A0A1V9ZS84_ACHHY</name>
<evidence type="ECO:0000256" key="2">
    <source>
        <dbReference type="ARBA" id="ARBA00023043"/>
    </source>
</evidence>
<gene>
    <name evidence="4" type="ORF">ACHHYP_02246</name>
</gene>
<organism evidence="4 5">
    <name type="scientific">Achlya hypogyna</name>
    <name type="common">Oomycete</name>
    <name type="synonym">Protoachlya hypogyna</name>
    <dbReference type="NCBI Taxonomy" id="1202772"/>
    <lineage>
        <taxon>Eukaryota</taxon>
        <taxon>Sar</taxon>
        <taxon>Stramenopiles</taxon>
        <taxon>Oomycota</taxon>
        <taxon>Saprolegniomycetes</taxon>
        <taxon>Saprolegniales</taxon>
        <taxon>Achlyaceae</taxon>
        <taxon>Achlya</taxon>
    </lineage>
</organism>
<dbReference type="Pfam" id="PF12796">
    <property type="entry name" value="Ank_2"/>
    <property type="match status" value="1"/>
</dbReference>
<dbReference type="Proteomes" id="UP000243579">
    <property type="component" value="Unassembled WGS sequence"/>
</dbReference>
<feature type="region of interest" description="Disordered" evidence="3">
    <location>
        <begin position="438"/>
        <end position="485"/>
    </location>
</feature>
<dbReference type="STRING" id="1202772.A0A1V9ZS84"/>
<evidence type="ECO:0000313" key="4">
    <source>
        <dbReference type="EMBL" id="OQS00864.1"/>
    </source>
</evidence>
<proteinExistence type="predicted"/>
<keyword evidence="2" id="KW-0040">ANK repeat</keyword>
<comment type="caution">
    <text evidence="4">The sequence shown here is derived from an EMBL/GenBank/DDBJ whole genome shotgun (WGS) entry which is preliminary data.</text>
</comment>
<evidence type="ECO:0000256" key="3">
    <source>
        <dbReference type="SAM" id="MobiDB-lite"/>
    </source>
</evidence>
<dbReference type="InterPro" id="IPR050745">
    <property type="entry name" value="Multifunctional_regulatory"/>
</dbReference>
<dbReference type="OrthoDB" id="70257at2759"/>
<dbReference type="AlphaFoldDB" id="A0A1V9ZS84"/>
<dbReference type="PANTHER" id="PTHR24189:SF50">
    <property type="entry name" value="ANKYRIN REPEAT AND SOCS BOX PROTEIN 2"/>
    <property type="match status" value="1"/>
</dbReference>
<dbReference type="InterPro" id="IPR002110">
    <property type="entry name" value="Ankyrin_rpt"/>
</dbReference>
<dbReference type="InterPro" id="IPR036770">
    <property type="entry name" value="Ankyrin_rpt-contain_sf"/>
</dbReference>
<dbReference type="EMBL" id="JNBR01000021">
    <property type="protein sequence ID" value="OQS00864.1"/>
    <property type="molecule type" value="Genomic_DNA"/>
</dbReference>
<evidence type="ECO:0000313" key="5">
    <source>
        <dbReference type="Proteomes" id="UP000243579"/>
    </source>
</evidence>
<keyword evidence="1" id="KW-0677">Repeat</keyword>
<keyword evidence="5" id="KW-1185">Reference proteome</keyword>
<dbReference type="SMART" id="SM00248">
    <property type="entry name" value="ANK"/>
    <property type="match status" value="3"/>
</dbReference>